<name>A0A9D4EKS4_DREPO</name>
<dbReference type="EMBL" id="JAIWYP010000008">
    <property type="protein sequence ID" value="KAH3781123.1"/>
    <property type="molecule type" value="Genomic_DNA"/>
</dbReference>
<dbReference type="AlphaFoldDB" id="A0A9D4EKS4"/>
<protein>
    <submittedName>
        <fullName evidence="1">Uncharacterized protein</fullName>
    </submittedName>
</protein>
<reference evidence="1" key="2">
    <citation type="submission" date="2020-11" db="EMBL/GenBank/DDBJ databases">
        <authorList>
            <person name="McCartney M.A."/>
            <person name="Auch B."/>
            <person name="Kono T."/>
            <person name="Mallez S."/>
            <person name="Becker A."/>
            <person name="Gohl D.M."/>
            <person name="Silverstein K.A.T."/>
            <person name="Koren S."/>
            <person name="Bechman K.B."/>
            <person name="Herman A."/>
            <person name="Abrahante J.E."/>
            <person name="Garbe J."/>
        </authorList>
    </citation>
    <scope>NUCLEOTIDE SEQUENCE</scope>
    <source>
        <strain evidence="1">Duluth1</strain>
        <tissue evidence="1">Whole animal</tissue>
    </source>
</reference>
<dbReference type="Proteomes" id="UP000828390">
    <property type="component" value="Unassembled WGS sequence"/>
</dbReference>
<reference evidence="1" key="1">
    <citation type="journal article" date="2019" name="bioRxiv">
        <title>The Genome of the Zebra Mussel, Dreissena polymorpha: A Resource for Invasive Species Research.</title>
        <authorList>
            <person name="McCartney M.A."/>
            <person name="Auch B."/>
            <person name="Kono T."/>
            <person name="Mallez S."/>
            <person name="Zhang Y."/>
            <person name="Obille A."/>
            <person name="Becker A."/>
            <person name="Abrahante J.E."/>
            <person name="Garbe J."/>
            <person name="Badalamenti J.P."/>
            <person name="Herman A."/>
            <person name="Mangelson H."/>
            <person name="Liachko I."/>
            <person name="Sullivan S."/>
            <person name="Sone E.D."/>
            <person name="Koren S."/>
            <person name="Silverstein K.A.T."/>
            <person name="Beckman K.B."/>
            <person name="Gohl D.M."/>
        </authorList>
    </citation>
    <scope>NUCLEOTIDE SEQUENCE</scope>
    <source>
        <strain evidence="1">Duluth1</strain>
        <tissue evidence="1">Whole animal</tissue>
    </source>
</reference>
<keyword evidence="2" id="KW-1185">Reference proteome</keyword>
<evidence type="ECO:0000313" key="2">
    <source>
        <dbReference type="Proteomes" id="UP000828390"/>
    </source>
</evidence>
<evidence type="ECO:0000313" key="1">
    <source>
        <dbReference type="EMBL" id="KAH3781123.1"/>
    </source>
</evidence>
<proteinExistence type="predicted"/>
<organism evidence="1 2">
    <name type="scientific">Dreissena polymorpha</name>
    <name type="common">Zebra mussel</name>
    <name type="synonym">Mytilus polymorpha</name>
    <dbReference type="NCBI Taxonomy" id="45954"/>
    <lineage>
        <taxon>Eukaryota</taxon>
        <taxon>Metazoa</taxon>
        <taxon>Spiralia</taxon>
        <taxon>Lophotrochozoa</taxon>
        <taxon>Mollusca</taxon>
        <taxon>Bivalvia</taxon>
        <taxon>Autobranchia</taxon>
        <taxon>Heteroconchia</taxon>
        <taxon>Euheterodonta</taxon>
        <taxon>Imparidentia</taxon>
        <taxon>Neoheterodontei</taxon>
        <taxon>Myida</taxon>
        <taxon>Dreissenoidea</taxon>
        <taxon>Dreissenidae</taxon>
        <taxon>Dreissena</taxon>
    </lineage>
</organism>
<sequence>MSAQFPECSSVLNDVIEIQDIIGSMKRQRDYTTISNEDLDTHVLRLTHGNPLLGQRNVQGLLSSEGLVVQRSRVAESLTRVDGAANDSATIIQCAWAKCIVAH</sequence>
<gene>
    <name evidence="1" type="ORF">DPMN_158948</name>
</gene>
<comment type="caution">
    <text evidence="1">The sequence shown here is derived from an EMBL/GenBank/DDBJ whole genome shotgun (WGS) entry which is preliminary data.</text>
</comment>
<accession>A0A9D4EKS4</accession>